<evidence type="ECO:0000313" key="2">
    <source>
        <dbReference type="Proteomes" id="UP000247746"/>
    </source>
</evidence>
<gene>
    <name evidence="1" type="ORF">DFP82_102291</name>
</gene>
<dbReference type="OrthoDB" id="6654632at2"/>
<reference evidence="1 2" key="1">
    <citation type="submission" date="2018-06" db="EMBL/GenBank/DDBJ databases">
        <title>Genomic Encyclopedia of Type Strains, Phase III (KMG-III): the genomes of soil and plant-associated and newly described type strains.</title>
        <authorList>
            <person name="Whitman W."/>
        </authorList>
    </citation>
    <scope>NUCLEOTIDE SEQUENCE [LARGE SCALE GENOMIC DNA]</scope>
    <source>
        <strain evidence="1 2">CECT 5889</strain>
    </source>
</reference>
<accession>A0A2V4VDJ1</accession>
<evidence type="ECO:0000313" key="1">
    <source>
        <dbReference type="EMBL" id="PYE40328.1"/>
    </source>
</evidence>
<dbReference type="AlphaFoldDB" id="A0A2V4VDJ1"/>
<proteinExistence type="predicted"/>
<dbReference type="RefSeq" id="WP_110922495.1">
    <property type="nucleotide sequence ID" value="NZ_QJSU01000002.1"/>
</dbReference>
<organism evidence="1 2">
    <name type="scientific">Psychrobacter fozii</name>
    <dbReference type="NCBI Taxonomy" id="198480"/>
    <lineage>
        <taxon>Bacteria</taxon>
        <taxon>Pseudomonadati</taxon>
        <taxon>Pseudomonadota</taxon>
        <taxon>Gammaproteobacteria</taxon>
        <taxon>Moraxellales</taxon>
        <taxon>Moraxellaceae</taxon>
        <taxon>Psychrobacter</taxon>
    </lineage>
</organism>
<comment type="caution">
    <text evidence="1">The sequence shown here is derived from an EMBL/GenBank/DDBJ whole genome shotgun (WGS) entry which is preliminary data.</text>
</comment>
<dbReference type="EMBL" id="QJSU01000002">
    <property type="protein sequence ID" value="PYE40328.1"/>
    <property type="molecule type" value="Genomic_DNA"/>
</dbReference>
<sequence length="306" mass="35271">MTIQPEKPLSVSLQTQTLDARVLSTFDVMIIHHSQTELIGEINSAFPDAIYSLQQELLSYHMIDSPVMVTLSSDISNILEVHLQQCELLSRHHGILSLLDYTAPNIRAYKTRISAKEYLPDDPEWQQPIVNAADVEASKPDAKQIARLLGLNQIIQKGSQKKHFRYLDAQVLIHLLPLQQHHYIANRYGYPKRLWLPLGSDWYSVDNIHHYIADSKSYIQHQLGYCPITQNQLDNISMLNRFFAKEVIDGNDLILNHYEALLSWLDKANTQLTAATHLTNSVDRMTMMNRWLYECYEQFGLAEIDN</sequence>
<dbReference type="Proteomes" id="UP000247746">
    <property type="component" value="Unassembled WGS sequence"/>
</dbReference>
<protein>
    <submittedName>
        <fullName evidence="1">Uncharacterized protein</fullName>
    </submittedName>
</protein>
<name>A0A2V4VDJ1_9GAMM</name>
<keyword evidence="2" id="KW-1185">Reference proteome</keyword>